<comment type="caution">
    <text evidence="3">The sequence shown here is derived from an EMBL/GenBank/DDBJ whole genome shotgun (WGS) entry which is preliminary data.</text>
</comment>
<gene>
    <name evidence="3" type="ORF">A4X06_0g4013</name>
</gene>
<dbReference type="Pfam" id="PF24764">
    <property type="entry name" value="rva_4"/>
    <property type="match status" value="1"/>
</dbReference>
<dbReference type="EMBL" id="LWDE02000399">
    <property type="protein sequence ID" value="KAE8248031.1"/>
    <property type="molecule type" value="Genomic_DNA"/>
</dbReference>
<evidence type="ECO:0000313" key="4">
    <source>
        <dbReference type="Proteomes" id="UP000077684"/>
    </source>
</evidence>
<reference evidence="3" key="1">
    <citation type="submission" date="2016-04" db="EMBL/GenBank/DDBJ databases">
        <authorList>
            <person name="Nguyen H.D."/>
            <person name="Samba Siva P."/>
            <person name="Cullis J."/>
            <person name="Levesque C.A."/>
            <person name="Hambleton S."/>
        </authorList>
    </citation>
    <scope>NUCLEOTIDE SEQUENCE</scope>
    <source>
        <strain evidence="3">DAOMC 236426</strain>
    </source>
</reference>
<reference evidence="3" key="2">
    <citation type="journal article" date="2019" name="IMA Fungus">
        <title>Genome sequencing and comparison of five Tilletia species to identify candidate genes for the detection of regulated species infecting wheat.</title>
        <authorList>
            <person name="Nguyen H.D.T."/>
            <person name="Sultana T."/>
            <person name="Kesanakurti P."/>
            <person name="Hambleton S."/>
        </authorList>
    </citation>
    <scope>NUCLEOTIDE SEQUENCE</scope>
    <source>
        <strain evidence="3">DAOMC 236426</strain>
    </source>
</reference>
<accession>A0A8X7MTM9</accession>
<sequence length="151" mass="17164">MRGALRTVGVSVSRARLRLALQANDPHRVQSRWAETTKRREYYVPFVNSLWHIDGHHKVIKYKIVIRGGVDGKSRVVTFMRANSNNRADTVAECFLEATERWEWPSRVRADHGGENLEVMRLTGEARGSLYPKPTHRADVGGRSAVDNIKS</sequence>
<evidence type="ECO:0000259" key="2">
    <source>
        <dbReference type="Pfam" id="PF24764"/>
    </source>
</evidence>
<protein>
    <recommendedName>
        <fullName evidence="2">Integrase core domain-containing protein</fullName>
    </recommendedName>
</protein>
<dbReference type="SUPFAM" id="SSF53098">
    <property type="entry name" value="Ribonuclease H-like"/>
    <property type="match status" value="1"/>
</dbReference>
<dbReference type="InterPro" id="IPR012337">
    <property type="entry name" value="RNaseH-like_sf"/>
</dbReference>
<feature type="region of interest" description="Disordered" evidence="1">
    <location>
        <begin position="128"/>
        <end position="151"/>
    </location>
</feature>
<dbReference type="PANTHER" id="PTHR46791">
    <property type="entry name" value="EXPRESSED PROTEIN"/>
    <property type="match status" value="1"/>
</dbReference>
<dbReference type="InterPro" id="IPR058913">
    <property type="entry name" value="Integrase_dom_put"/>
</dbReference>
<dbReference type="AlphaFoldDB" id="A0A8X7MTM9"/>
<evidence type="ECO:0000313" key="3">
    <source>
        <dbReference type="EMBL" id="KAE8248031.1"/>
    </source>
</evidence>
<dbReference type="Proteomes" id="UP000077684">
    <property type="component" value="Unassembled WGS sequence"/>
</dbReference>
<organism evidence="3 4">
    <name type="scientific">Tilletia controversa</name>
    <name type="common">dwarf bunt fungus</name>
    <dbReference type="NCBI Taxonomy" id="13291"/>
    <lineage>
        <taxon>Eukaryota</taxon>
        <taxon>Fungi</taxon>
        <taxon>Dikarya</taxon>
        <taxon>Basidiomycota</taxon>
        <taxon>Ustilaginomycotina</taxon>
        <taxon>Exobasidiomycetes</taxon>
        <taxon>Tilletiales</taxon>
        <taxon>Tilletiaceae</taxon>
        <taxon>Tilletia</taxon>
    </lineage>
</organism>
<keyword evidence="4" id="KW-1185">Reference proteome</keyword>
<feature type="domain" description="Integrase core" evidence="2">
    <location>
        <begin position="42"/>
        <end position="129"/>
    </location>
</feature>
<evidence type="ECO:0000256" key="1">
    <source>
        <dbReference type="SAM" id="MobiDB-lite"/>
    </source>
</evidence>
<dbReference type="PANTHER" id="PTHR46791:SF5">
    <property type="entry name" value="CLR5 DOMAIN-CONTAINING PROTEIN-RELATED"/>
    <property type="match status" value="1"/>
</dbReference>
<proteinExistence type="predicted"/>
<name>A0A8X7MTM9_9BASI</name>